<dbReference type="OrthoDB" id="297539at2157"/>
<dbReference type="AlphaFoldDB" id="M0EZC4"/>
<evidence type="ECO:0000313" key="2">
    <source>
        <dbReference type="Proteomes" id="UP000011509"/>
    </source>
</evidence>
<evidence type="ECO:0000313" key="1">
    <source>
        <dbReference type="EMBL" id="ELZ51764.1"/>
    </source>
</evidence>
<dbReference type="Proteomes" id="UP000011509">
    <property type="component" value="Unassembled WGS sequence"/>
</dbReference>
<sequence length="306" mass="34178">MVDPLSATLGALSLGVNAASVYHQRDTAVPDGGIDTVGSVKEFWGAHRRDSLNPGSYVTVDGTLSVYAPMIFGDPQLVKQRHFEFRDALSMEAPAGIDALVSISSGQPVIRLQPREGVYYAGLYQGIGRNSIPVFIDEALFDSWRKDRTNDDTYVWDVALTGQLDDLPTEWDDFFSIFGLDQEAPEYAIYVKDDDVSGIEYRAETGFFEADIWAAYKRDGGHGWITRCPDFAERTEIRRSIDSIIENLASPEAEGIELISQYDLVDRPFGTSPDIAQTSTQIQEMSNRRVRENYIDEVSDLIDSYT</sequence>
<proteinExistence type="predicted"/>
<dbReference type="PATRIC" id="fig|1227466.3.peg.30"/>
<dbReference type="RefSeq" id="WP_006111447.1">
    <property type="nucleotide sequence ID" value="NZ_AOJL01000005.1"/>
</dbReference>
<gene>
    <name evidence="1" type="ORF">C464_00164</name>
</gene>
<reference evidence="1 2" key="1">
    <citation type="journal article" date="2014" name="PLoS Genet.">
        <title>Phylogenetically driven sequencing of extremely halophilic archaea reveals strategies for static and dynamic osmo-response.</title>
        <authorList>
            <person name="Becker E.A."/>
            <person name="Seitzer P.M."/>
            <person name="Tritt A."/>
            <person name="Larsen D."/>
            <person name="Krusor M."/>
            <person name="Yao A.I."/>
            <person name="Wu D."/>
            <person name="Madern D."/>
            <person name="Eisen J.A."/>
            <person name="Darling A.E."/>
            <person name="Facciotti M.T."/>
        </authorList>
    </citation>
    <scope>NUCLEOTIDE SEQUENCE [LARGE SCALE GENOMIC DNA]</scope>
    <source>
        <strain evidence="1 2">DSM 10284</strain>
    </source>
</reference>
<keyword evidence="2" id="KW-1185">Reference proteome</keyword>
<dbReference type="EMBL" id="AOJL01000005">
    <property type="protein sequence ID" value="ELZ51764.1"/>
    <property type="molecule type" value="Genomic_DNA"/>
</dbReference>
<comment type="caution">
    <text evidence="1">The sequence shown here is derived from an EMBL/GenBank/DDBJ whole genome shotgun (WGS) entry which is preliminary data.</text>
</comment>
<accession>M0EZC4</accession>
<protein>
    <submittedName>
        <fullName evidence="1">Uncharacterized protein</fullName>
    </submittedName>
</protein>
<name>M0EZC4_9EURY</name>
<organism evidence="1 2">
    <name type="scientific">Halorubrum coriense DSM 10284</name>
    <dbReference type="NCBI Taxonomy" id="1227466"/>
    <lineage>
        <taxon>Archaea</taxon>
        <taxon>Methanobacteriati</taxon>
        <taxon>Methanobacteriota</taxon>
        <taxon>Stenosarchaea group</taxon>
        <taxon>Halobacteria</taxon>
        <taxon>Halobacteriales</taxon>
        <taxon>Haloferacaceae</taxon>
        <taxon>Halorubrum</taxon>
    </lineage>
</organism>